<keyword evidence="1" id="KW-0175">Coiled coil</keyword>
<feature type="compositionally biased region" description="Basic and acidic residues" evidence="2">
    <location>
        <begin position="47"/>
        <end position="59"/>
    </location>
</feature>
<dbReference type="EMBL" id="NOIH01000004">
    <property type="protein sequence ID" value="OYD54872.1"/>
    <property type="molecule type" value="Genomic_DNA"/>
</dbReference>
<keyword evidence="4" id="KW-1185">Reference proteome</keyword>
<comment type="caution">
    <text evidence="3">The sequence shown here is derived from an EMBL/GenBank/DDBJ whole genome shotgun (WGS) entry which is preliminary data.</text>
</comment>
<accession>A0A235F0Q7</accession>
<evidence type="ECO:0000313" key="4">
    <source>
        <dbReference type="Proteomes" id="UP000215181"/>
    </source>
</evidence>
<proteinExistence type="predicted"/>
<dbReference type="Proteomes" id="UP000215181">
    <property type="component" value="Unassembled WGS sequence"/>
</dbReference>
<feature type="compositionally biased region" description="Polar residues" evidence="2">
    <location>
        <begin position="60"/>
        <end position="72"/>
    </location>
</feature>
<name>A0A235F0Q7_9RHOO</name>
<dbReference type="SUPFAM" id="SSF81273">
    <property type="entry name" value="H-NS histone-like proteins"/>
    <property type="match status" value="1"/>
</dbReference>
<evidence type="ECO:0000313" key="3">
    <source>
        <dbReference type="EMBL" id="OYD54872.1"/>
    </source>
</evidence>
<evidence type="ECO:0008006" key="5">
    <source>
        <dbReference type="Google" id="ProtNLM"/>
    </source>
</evidence>
<dbReference type="AlphaFoldDB" id="A0A235F0Q7"/>
<protein>
    <recommendedName>
        <fullName evidence="5">Histone-like protein H-NS C-terminal domain-containing protein</fullName>
    </recommendedName>
</protein>
<evidence type="ECO:0000256" key="2">
    <source>
        <dbReference type="SAM" id="MobiDB-lite"/>
    </source>
</evidence>
<organism evidence="3 4">
    <name type="scientific">Thauera propionica</name>
    <dbReference type="NCBI Taxonomy" id="2019431"/>
    <lineage>
        <taxon>Bacteria</taxon>
        <taxon>Pseudomonadati</taxon>
        <taxon>Pseudomonadota</taxon>
        <taxon>Betaproteobacteria</taxon>
        <taxon>Rhodocyclales</taxon>
        <taxon>Zoogloeaceae</taxon>
        <taxon>Thauera</taxon>
    </lineage>
</organism>
<dbReference type="OrthoDB" id="5297879at2"/>
<dbReference type="RefSeq" id="WP_094267455.1">
    <property type="nucleotide sequence ID" value="NZ_NOIH01000004.1"/>
</dbReference>
<reference evidence="3 4" key="1">
    <citation type="submission" date="2017-07" db="EMBL/GenBank/DDBJ databases">
        <title>Thauera sp. KNDSS-Mac4 genome sequence and assembly.</title>
        <authorList>
            <person name="Mayilraj S."/>
        </authorList>
    </citation>
    <scope>NUCLEOTIDE SEQUENCE [LARGE SCALE GENOMIC DNA]</scope>
    <source>
        <strain evidence="3 4">KNDSS-Mac4</strain>
    </source>
</reference>
<feature type="coiled-coil region" evidence="1">
    <location>
        <begin position="13"/>
        <end position="43"/>
    </location>
</feature>
<feature type="region of interest" description="Disordered" evidence="2">
    <location>
        <begin position="47"/>
        <end position="91"/>
    </location>
</feature>
<gene>
    <name evidence="3" type="ORF">CGK74_05225</name>
</gene>
<sequence length="126" mass="14421">MNSMTINLKDKTIPELKALLLDVERAIKLIEREKRQRDAAARRKVVRADEKMCKQKKVDSSPSIVATSPSASERSEDLQLATQPGPKFMHPASRQMVWDGEGEQPDWLKAYLERNRPSNPVVPRQR</sequence>
<evidence type="ECO:0000256" key="1">
    <source>
        <dbReference type="SAM" id="Coils"/>
    </source>
</evidence>